<dbReference type="Gene3D" id="2.60.120.200">
    <property type="match status" value="1"/>
</dbReference>
<proteinExistence type="predicted"/>
<accession>A0A812LXQ6</accession>
<name>A0A812LXQ6_SYMPI</name>
<organism evidence="1 2">
    <name type="scientific">Symbiodinium pilosum</name>
    <name type="common">Dinoflagellate</name>
    <dbReference type="NCBI Taxonomy" id="2952"/>
    <lineage>
        <taxon>Eukaryota</taxon>
        <taxon>Sar</taxon>
        <taxon>Alveolata</taxon>
        <taxon>Dinophyceae</taxon>
        <taxon>Suessiales</taxon>
        <taxon>Symbiodiniaceae</taxon>
        <taxon>Symbiodinium</taxon>
    </lineage>
</organism>
<dbReference type="Proteomes" id="UP000649617">
    <property type="component" value="Unassembled WGS sequence"/>
</dbReference>
<protein>
    <recommendedName>
        <fullName evidence="3">F5/8 type C domain-containing protein</fullName>
    </recommendedName>
</protein>
<dbReference type="SUPFAM" id="SSF49785">
    <property type="entry name" value="Galactose-binding domain-like"/>
    <property type="match status" value="1"/>
</dbReference>
<dbReference type="AlphaFoldDB" id="A0A812LXQ6"/>
<reference evidence="1" key="1">
    <citation type="submission" date="2021-02" db="EMBL/GenBank/DDBJ databases">
        <authorList>
            <person name="Dougan E. K."/>
            <person name="Rhodes N."/>
            <person name="Thang M."/>
            <person name="Chan C."/>
        </authorList>
    </citation>
    <scope>NUCLEOTIDE SEQUENCE</scope>
</reference>
<dbReference type="InterPro" id="IPR008979">
    <property type="entry name" value="Galactose-bd-like_sf"/>
</dbReference>
<keyword evidence="2" id="KW-1185">Reference proteome</keyword>
<sequence length="194" mass="21127">MRKHALWVGGDSVKSIWGRNVFEVKLNKSLVDGKWHSIMSTFDGVMRKLWVDHTLLATKGAKNLLSIIQTSNFCVGSRDDGQEAFPGDLRNLQIFTEAKMPGSIQADMNVGLLGAASMSSVLNVGSEGAINDNSLDSRAVSVEETNPWVQVDLGSAMPIGRIQLENVDADKCASRLFLGTECSWDYDVGLSPDH</sequence>
<evidence type="ECO:0000313" key="1">
    <source>
        <dbReference type="EMBL" id="CAE7253729.1"/>
    </source>
</evidence>
<dbReference type="Pfam" id="PF13385">
    <property type="entry name" value="Laminin_G_3"/>
    <property type="match status" value="1"/>
</dbReference>
<dbReference type="InterPro" id="IPR013320">
    <property type="entry name" value="ConA-like_dom_sf"/>
</dbReference>
<dbReference type="EMBL" id="CAJNIZ010006933">
    <property type="protein sequence ID" value="CAE7253729.1"/>
    <property type="molecule type" value="Genomic_DNA"/>
</dbReference>
<evidence type="ECO:0000313" key="2">
    <source>
        <dbReference type="Proteomes" id="UP000649617"/>
    </source>
</evidence>
<comment type="caution">
    <text evidence="1">The sequence shown here is derived from an EMBL/GenBank/DDBJ whole genome shotgun (WGS) entry which is preliminary data.</text>
</comment>
<dbReference type="SUPFAM" id="SSF49899">
    <property type="entry name" value="Concanavalin A-like lectins/glucanases"/>
    <property type="match status" value="1"/>
</dbReference>
<dbReference type="Gene3D" id="2.60.120.260">
    <property type="entry name" value="Galactose-binding domain-like"/>
    <property type="match status" value="1"/>
</dbReference>
<evidence type="ECO:0008006" key="3">
    <source>
        <dbReference type="Google" id="ProtNLM"/>
    </source>
</evidence>
<gene>
    <name evidence="1" type="ORF">SPIL2461_LOCUS4999</name>
</gene>